<protein>
    <submittedName>
        <fullName evidence="1">Uncharacterized protein</fullName>
    </submittedName>
</protein>
<accession>B1A1E2</accession>
<organism evidence="1">
    <name type="scientific">Flammeovirga yaeyamensis</name>
    <dbReference type="NCBI Taxonomy" id="367791"/>
    <lineage>
        <taxon>Bacteria</taxon>
        <taxon>Pseudomonadati</taxon>
        <taxon>Bacteroidota</taxon>
        <taxon>Cytophagia</taxon>
        <taxon>Cytophagales</taxon>
        <taxon>Flammeovirgaceae</taxon>
        <taxon>Flammeovirga</taxon>
    </lineage>
</organism>
<name>B1A1E2_9BACT</name>
<reference evidence="1" key="2">
    <citation type="submission" date="2008-01" db="EMBL/GenBank/DDBJ databases">
        <authorList>
            <person name="Zhu B.L."/>
            <person name="Shi Y.L."/>
        </authorList>
    </citation>
    <scope>NUCLEOTIDE SEQUENCE</scope>
    <source>
        <strain evidence="1">MY04</strain>
    </source>
</reference>
<reference evidence="1" key="1">
    <citation type="submission" date="2008-01" db="EMBL/GenBank/DDBJ databases">
        <title>Cloning and sequence analysis of functional genes of Flammeovirga yaeyamensis strain MY04 (CGMCC 2777).</title>
        <authorList>
            <person name="Han W.J."/>
            <person name="Gu J.Y."/>
            <person name="Zhu B.L."/>
            <person name="Liu S.Y."/>
            <person name="Gao C.J."/>
            <person name="Shi Y.L."/>
        </authorList>
    </citation>
    <scope>NUCLEOTIDE SEQUENCE</scope>
    <source>
        <strain evidence="1">MY04</strain>
    </source>
</reference>
<evidence type="ECO:0000313" key="1">
    <source>
        <dbReference type="EMBL" id="ACA05077.1"/>
    </source>
</evidence>
<dbReference type="AlphaFoldDB" id="B1A1E2"/>
<dbReference type="EMBL" id="EU414950">
    <property type="protein sequence ID" value="ACA05077.1"/>
    <property type="molecule type" value="Genomic_DNA"/>
</dbReference>
<sequence length="104" mass="12053">MQHLSFCPKKALSLKRSKRIRVQVRFLAYHRIKPHAPPLVRTPVNSFEFHRCRRTPQVENFSVSLGLACQRTQAEFSSFTAWTTRVSNPVRSPRFRASVSNNAQ</sequence>
<proteinExistence type="predicted"/>